<keyword evidence="1" id="KW-0472">Membrane</keyword>
<evidence type="ECO:0000313" key="2">
    <source>
        <dbReference type="EMBL" id="RIA93208.1"/>
    </source>
</evidence>
<sequence>METPSFNEKENVQNTQSRYFIFLGIFLTEIIFCIMGIVLLQISKENLIIFFSVLFMSGIYVVSILNSYSDIVNDYFPGKLELYISAMFDSNDYGVKMFIEKFKYPPFDYDMFEKEFKKIFIFPYIIAGDLIIFFDILFIILLIMWMWREKCWNTKIPEGLEKMKSDSKLDEAYEYYEYKNVEEKEEENDTKDKKKLEHFLTNLTNSAGFLKSLFHFYG</sequence>
<dbReference type="STRING" id="658196.A0A397T4J3"/>
<gene>
    <name evidence="2" type="ORF">C1645_804206</name>
</gene>
<feature type="transmembrane region" description="Helical" evidence="1">
    <location>
        <begin position="121"/>
        <end position="147"/>
    </location>
</feature>
<dbReference type="Proteomes" id="UP000265703">
    <property type="component" value="Unassembled WGS sequence"/>
</dbReference>
<evidence type="ECO:0000256" key="1">
    <source>
        <dbReference type="SAM" id="Phobius"/>
    </source>
</evidence>
<name>A0A397T4J3_9GLOM</name>
<reference evidence="2 3" key="1">
    <citation type="submission" date="2018-06" db="EMBL/GenBank/DDBJ databases">
        <title>Comparative genomics reveals the genomic features of Rhizophagus irregularis, R. cerebriforme, R. diaphanum and Gigaspora rosea, and their symbiotic lifestyle signature.</title>
        <authorList>
            <person name="Morin E."/>
            <person name="San Clemente H."/>
            <person name="Chen E.C.H."/>
            <person name="De La Providencia I."/>
            <person name="Hainaut M."/>
            <person name="Kuo A."/>
            <person name="Kohler A."/>
            <person name="Murat C."/>
            <person name="Tang N."/>
            <person name="Roy S."/>
            <person name="Loubradou J."/>
            <person name="Henrissat B."/>
            <person name="Grigoriev I.V."/>
            <person name="Corradi N."/>
            <person name="Roux C."/>
            <person name="Martin F.M."/>
        </authorList>
    </citation>
    <scope>NUCLEOTIDE SEQUENCE [LARGE SCALE GENOMIC DNA]</scope>
    <source>
        <strain evidence="2 3">DAOM 227022</strain>
    </source>
</reference>
<comment type="caution">
    <text evidence="2">The sequence shown here is derived from an EMBL/GenBank/DDBJ whole genome shotgun (WGS) entry which is preliminary data.</text>
</comment>
<feature type="transmembrane region" description="Helical" evidence="1">
    <location>
        <begin position="20"/>
        <end position="40"/>
    </location>
</feature>
<protein>
    <submittedName>
        <fullName evidence="2">Uncharacterized protein</fullName>
    </submittedName>
</protein>
<keyword evidence="3" id="KW-1185">Reference proteome</keyword>
<dbReference type="AlphaFoldDB" id="A0A397T4J3"/>
<keyword evidence="1" id="KW-0812">Transmembrane</keyword>
<dbReference type="EMBL" id="QKYT01000109">
    <property type="protein sequence ID" value="RIA93208.1"/>
    <property type="molecule type" value="Genomic_DNA"/>
</dbReference>
<evidence type="ECO:0000313" key="3">
    <source>
        <dbReference type="Proteomes" id="UP000265703"/>
    </source>
</evidence>
<accession>A0A397T4J3</accession>
<organism evidence="2 3">
    <name type="scientific">Glomus cerebriforme</name>
    <dbReference type="NCBI Taxonomy" id="658196"/>
    <lineage>
        <taxon>Eukaryota</taxon>
        <taxon>Fungi</taxon>
        <taxon>Fungi incertae sedis</taxon>
        <taxon>Mucoromycota</taxon>
        <taxon>Glomeromycotina</taxon>
        <taxon>Glomeromycetes</taxon>
        <taxon>Glomerales</taxon>
        <taxon>Glomeraceae</taxon>
        <taxon>Glomus</taxon>
    </lineage>
</organism>
<proteinExistence type="predicted"/>
<keyword evidence="1" id="KW-1133">Transmembrane helix</keyword>
<feature type="transmembrane region" description="Helical" evidence="1">
    <location>
        <begin position="47"/>
        <end position="68"/>
    </location>
</feature>